<organism evidence="2 3">
    <name type="scientific">Phormidium nigroviride PCC 7112</name>
    <dbReference type="NCBI Taxonomy" id="179408"/>
    <lineage>
        <taxon>Bacteria</taxon>
        <taxon>Bacillati</taxon>
        <taxon>Cyanobacteriota</taxon>
        <taxon>Cyanophyceae</taxon>
        <taxon>Oscillatoriophycideae</taxon>
        <taxon>Oscillatoriales</taxon>
        <taxon>Oscillatoriaceae</taxon>
        <taxon>Phormidium</taxon>
    </lineage>
</organism>
<evidence type="ECO:0000313" key="2">
    <source>
        <dbReference type="EMBL" id="AFZ04729.1"/>
    </source>
</evidence>
<dbReference type="KEGG" id="oni:Osc7112_0087"/>
<dbReference type="HOGENOM" id="CLU_1407559_0_0_3"/>
<dbReference type="AlphaFoldDB" id="K9VAM4"/>
<dbReference type="EMBL" id="CP003614">
    <property type="protein sequence ID" value="AFZ04729.1"/>
    <property type="molecule type" value="Genomic_DNA"/>
</dbReference>
<gene>
    <name evidence="2" type="ORF">Osc7112_0087</name>
</gene>
<keyword evidence="1" id="KW-0812">Transmembrane</keyword>
<accession>K9VAM4</accession>
<evidence type="ECO:0000256" key="1">
    <source>
        <dbReference type="SAM" id="Phobius"/>
    </source>
</evidence>
<proteinExistence type="predicted"/>
<keyword evidence="1" id="KW-0472">Membrane</keyword>
<keyword evidence="1" id="KW-1133">Transmembrane helix</keyword>
<evidence type="ECO:0000313" key="3">
    <source>
        <dbReference type="Proteomes" id="UP000010478"/>
    </source>
</evidence>
<name>K9VAM4_9CYAN</name>
<reference evidence="2 3" key="1">
    <citation type="submission" date="2012-05" db="EMBL/GenBank/DDBJ databases">
        <title>Finished chromosome of genome of Oscillatoria sp. PCC 7112.</title>
        <authorList>
            <consortium name="US DOE Joint Genome Institute"/>
            <person name="Gugger M."/>
            <person name="Coursin T."/>
            <person name="Rippka R."/>
            <person name="Tandeau De Marsac N."/>
            <person name="Huntemann M."/>
            <person name="Wei C.-L."/>
            <person name="Han J."/>
            <person name="Detter J.C."/>
            <person name="Han C."/>
            <person name="Tapia R."/>
            <person name="Davenport K."/>
            <person name="Daligault H."/>
            <person name="Erkkila T."/>
            <person name="Gu W."/>
            <person name="Munk A.C.C."/>
            <person name="Teshima H."/>
            <person name="Xu Y."/>
            <person name="Chain P."/>
            <person name="Chen A."/>
            <person name="Krypides N."/>
            <person name="Mavromatis K."/>
            <person name="Markowitz V."/>
            <person name="Szeto E."/>
            <person name="Ivanova N."/>
            <person name="Mikhailova N."/>
            <person name="Ovchinnikova G."/>
            <person name="Pagani I."/>
            <person name="Pati A."/>
            <person name="Goodwin L."/>
            <person name="Peters L."/>
            <person name="Pitluck S."/>
            <person name="Woyke T."/>
            <person name="Kerfeld C."/>
        </authorList>
    </citation>
    <scope>NUCLEOTIDE SEQUENCE [LARGE SCALE GENOMIC DNA]</scope>
    <source>
        <strain evidence="2 3">PCC 7112</strain>
    </source>
</reference>
<dbReference type="eggNOG" id="ENOG5032XNG">
    <property type="taxonomic scope" value="Bacteria"/>
</dbReference>
<feature type="transmembrane region" description="Helical" evidence="1">
    <location>
        <begin position="42"/>
        <end position="64"/>
    </location>
</feature>
<dbReference type="Proteomes" id="UP000010478">
    <property type="component" value="Chromosome"/>
</dbReference>
<sequence>MSQLNRKSTIDNRQSSDALYDKIPESTFFCNRGFMYFFRKQIAILLIVVACCTLTVSCSDSRAVQCTKFTKIVNKGNALIDVDKDRNDAATTDNLAKNFNLIANELEALRITDPTLKEIQKPSVKSFQEISQALGDISKSLQAGNLASTSIEGREQIQTAQADIIRAGQQANQAAANQDALTSKLINYCKSNR</sequence>
<keyword evidence="3" id="KW-1185">Reference proteome</keyword>
<protein>
    <submittedName>
        <fullName evidence="2">Uncharacterized protein</fullName>
    </submittedName>
</protein>